<evidence type="ECO:0000313" key="1">
    <source>
        <dbReference type="EMBL" id="KAF4663598.1"/>
    </source>
</evidence>
<evidence type="ECO:0000313" key="2">
    <source>
        <dbReference type="EMBL" id="KAF4669760.1"/>
    </source>
</evidence>
<dbReference type="Proteomes" id="UP000572268">
    <property type="component" value="Unassembled WGS sequence"/>
</dbReference>
<comment type="caution">
    <text evidence="1">The sequence shown here is derived from an EMBL/GenBank/DDBJ whole genome shotgun (WGS) entry which is preliminary data.</text>
</comment>
<gene>
    <name evidence="2" type="ORF">FOL46_001234</name>
    <name evidence="1" type="ORF">FOZ61_001501</name>
</gene>
<reference evidence="3 4" key="1">
    <citation type="submission" date="2020-04" db="EMBL/GenBank/DDBJ databases">
        <title>Perkinsus olseni comparative genomics.</title>
        <authorList>
            <person name="Bogema D.R."/>
        </authorList>
    </citation>
    <scope>NUCLEOTIDE SEQUENCE [LARGE SCALE GENOMIC DNA]</scope>
    <source>
        <strain evidence="1">ATCC PRA-179</strain>
        <strain evidence="2">ATCC PRA-31</strain>
    </source>
</reference>
<sequence>MTWRHGRRQGTTACQAWFKIDHHLRPRWVFRKQRPGHEVRKKSPMLTVNERVFWQPGMRAHPAFRASVLNGLEPTHSPMTRLPRTYSGMGSPEYVGRQYLLTQDHVPEHLRLAYDSIDTPLSSHLATVSTDLFPHRQLAKLCEEFDTVWHHGKIRRGGKLQAFQDKQSSSQQRGPYPYVEEAGFPILDLFVNEVLYTKHRFKQRQHPKWNVWKKFKSRCRRRYSGREAVLNRKKLIAWKFRVQNKSTQVVTQAKNQAAKKEAGGG</sequence>
<accession>A0A7J6LWC0</accession>
<dbReference type="EMBL" id="JABAHT010000138">
    <property type="protein sequence ID" value="KAF4663598.1"/>
    <property type="molecule type" value="Genomic_DNA"/>
</dbReference>
<name>A0A7J6LWC0_PEROL</name>
<evidence type="ECO:0000313" key="3">
    <source>
        <dbReference type="Proteomes" id="UP000570595"/>
    </source>
</evidence>
<protein>
    <submittedName>
        <fullName evidence="1">Uncharacterized protein</fullName>
    </submittedName>
</protein>
<evidence type="ECO:0000313" key="4">
    <source>
        <dbReference type="Proteomes" id="UP000572268"/>
    </source>
</evidence>
<proteinExistence type="predicted"/>
<dbReference type="AlphaFoldDB" id="A0A7J6LWC0"/>
<dbReference type="OrthoDB" id="406727at2759"/>
<organism evidence="1 3">
    <name type="scientific">Perkinsus olseni</name>
    <name type="common">Perkinsus atlanticus</name>
    <dbReference type="NCBI Taxonomy" id="32597"/>
    <lineage>
        <taxon>Eukaryota</taxon>
        <taxon>Sar</taxon>
        <taxon>Alveolata</taxon>
        <taxon>Perkinsozoa</taxon>
        <taxon>Perkinsea</taxon>
        <taxon>Perkinsida</taxon>
        <taxon>Perkinsidae</taxon>
        <taxon>Perkinsus</taxon>
    </lineage>
</organism>
<dbReference type="EMBL" id="JABANN010000134">
    <property type="protein sequence ID" value="KAF4669760.1"/>
    <property type="molecule type" value="Genomic_DNA"/>
</dbReference>
<dbReference type="Proteomes" id="UP000570595">
    <property type="component" value="Unassembled WGS sequence"/>
</dbReference>